<name>A0A8C5ZF03_MARMA</name>
<organism evidence="2 3">
    <name type="scientific">Marmota marmota marmota</name>
    <name type="common">Alpine marmot</name>
    <dbReference type="NCBI Taxonomy" id="9994"/>
    <lineage>
        <taxon>Eukaryota</taxon>
        <taxon>Metazoa</taxon>
        <taxon>Chordata</taxon>
        <taxon>Craniata</taxon>
        <taxon>Vertebrata</taxon>
        <taxon>Euteleostomi</taxon>
        <taxon>Mammalia</taxon>
        <taxon>Eutheria</taxon>
        <taxon>Euarchontoglires</taxon>
        <taxon>Glires</taxon>
        <taxon>Rodentia</taxon>
        <taxon>Sciuromorpha</taxon>
        <taxon>Sciuridae</taxon>
        <taxon>Xerinae</taxon>
        <taxon>Marmotini</taxon>
        <taxon>Marmota</taxon>
    </lineage>
</organism>
<dbReference type="InterPro" id="IPR021346">
    <property type="entry name" value="Tma16"/>
</dbReference>
<dbReference type="AlphaFoldDB" id="A0A8C5ZF03"/>
<protein>
    <submittedName>
        <fullName evidence="2">Uncharacterized protein</fullName>
    </submittedName>
</protein>
<evidence type="ECO:0000313" key="3">
    <source>
        <dbReference type="Proteomes" id="UP000694407"/>
    </source>
</evidence>
<reference evidence="2" key="1">
    <citation type="submission" date="2025-08" db="UniProtKB">
        <authorList>
            <consortium name="Ensembl"/>
        </authorList>
    </citation>
    <scope>IDENTIFICATION</scope>
</reference>
<dbReference type="GO" id="GO:0005634">
    <property type="term" value="C:nucleus"/>
    <property type="evidence" value="ECO:0007669"/>
    <property type="project" value="TreeGrafter"/>
</dbReference>
<reference evidence="2" key="2">
    <citation type="submission" date="2025-09" db="UniProtKB">
        <authorList>
            <consortium name="Ensembl"/>
        </authorList>
    </citation>
    <scope>IDENTIFICATION</scope>
</reference>
<dbReference type="PANTHER" id="PTHR13349:SF2">
    <property type="entry name" value="TRANSLATION MACHINERY-ASSOCIATED PROTEIN 16"/>
    <property type="match status" value="1"/>
</dbReference>
<dbReference type="Ensembl" id="ENSMMMT00000015297.1">
    <property type="protein sequence ID" value="ENSMMMP00000013398.1"/>
    <property type="gene ID" value="ENSMMMG00000011953.1"/>
</dbReference>
<evidence type="ECO:0000313" key="2">
    <source>
        <dbReference type="Ensembl" id="ENSMMMP00000013398.1"/>
    </source>
</evidence>
<feature type="region of interest" description="Disordered" evidence="1">
    <location>
        <begin position="1"/>
        <end position="20"/>
    </location>
</feature>
<dbReference type="Pfam" id="PF11176">
    <property type="entry name" value="Tma16"/>
    <property type="match status" value="1"/>
</dbReference>
<keyword evidence="3" id="KW-1185">Reference proteome</keyword>
<sequence>MTKVPKGRSTGGEVGQSSRKAAYIMREAHEQWKKENRRMKSPCVSILLVENCSGFKNHLDPPKMRYSMKDACEFIERYLNRNLIANSYSPINCALLFIVS</sequence>
<proteinExistence type="predicted"/>
<accession>A0A8C5ZF03</accession>
<evidence type="ECO:0000256" key="1">
    <source>
        <dbReference type="SAM" id="MobiDB-lite"/>
    </source>
</evidence>
<dbReference type="PANTHER" id="PTHR13349">
    <property type="entry name" value="TRANSLATION MACHINERY-ASSOCIATED PROTEIN 16"/>
    <property type="match status" value="1"/>
</dbReference>
<dbReference type="Proteomes" id="UP000694407">
    <property type="component" value="Unplaced"/>
</dbReference>